<accession>A0A8T2PNH0</accession>
<comment type="caution">
    <text evidence="1">The sequence shown here is derived from an EMBL/GenBank/DDBJ whole genome shotgun (WGS) entry which is preliminary data.</text>
</comment>
<reference evidence="1" key="1">
    <citation type="thesis" date="2021" institute="BYU ScholarsArchive" country="Provo, UT, USA">
        <title>Applications of and Algorithms for Genome Assembly and Genomic Analyses with an Emphasis on Marine Teleosts.</title>
        <authorList>
            <person name="Pickett B.D."/>
        </authorList>
    </citation>
    <scope>NUCLEOTIDE SEQUENCE</scope>
    <source>
        <strain evidence="1">HI-2016</strain>
    </source>
</reference>
<evidence type="ECO:0000313" key="1">
    <source>
        <dbReference type="EMBL" id="KAG9352842.1"/>
    </source>
</evidence>
<name>A0A8T2PNH0_9TELE</name>
<gene>
    <name evidence="1" type="ORF">JZ751_017418</name>
</gene>
<dbReference type="Proteomes" id="UP000824540">
    <property type="component" value="Unassembled WGS sequence"/>
</dbReference>
<protein>
    <submittedName>
        <fullName evidence="1">Uncharacterized protein</fullName>
    </submittedName>
</protein>
<sequence length="60" mass="6871">MTIVTEIAFFPVEIALRKKTFIKRRQAKGRGVKGGKVSLDKSFKTPALCEKPWHQLWEGL</sequence>
<dbReference type="EMBL" id="JAFBMS010000004">
    <property type="protein sequence ID" value="KAG9352842.1"/>
    <property type="molecule type" value="Genomic_DNA"/>
</dbReference>
<evidence type="ECO:0000313" key="2">
    <source>
        <dbReference type="Proteomes" id="UP000824540"/>
    </source>
</evidence>
<proteinExistence type="predicted"/>
<dbReference type="AlphaFoldDB" id="A0A8T2PNH0"/>
<keyword evidence="2" id="KW-1185">Reference proteome</keyword>
<organism evidence="1 2">
    <name type="scientific">Albula glossodonta</name>
    <name type="common">roundjaw bonefish</name>
    <dbReference type="NCBI Taxonomy" id="121402"/>
    <lineage>
        <taxon>Eukaryota</taxon>
        <taxon>Metazoa</taxon>
        <taxon>Chordata</taxon>
        <taxon>Craniata</taxon>
        <taxon>Vertebrata</taxon>
        <taxon>Euteleostomi</taxon>
        <taxon>Actinopterygii</taxon>
        <taxon>Neopterygii</taxon>
        <taxon>Teleostei</taxon>
        <taxon>Albuliformes</taxon>
        <taxon>Albulidae</taxon>
        <taxon>Albula</taxon>
    </lineage>
</organism>